<reference evidence="3" key="1">
    <citation type="submission" date="2017-02" db="UniProtKB">
        <authorList>
            <consortium name="WormBaseParasite"/>
        </authorList>
    </citation>
    <scope>IDENTIFICATION</scope>
</reference>
<dbReference type="Pfam" id="PF00651">
    <property type="entry name" value="BTB"/>
    <property type="match status" value="1"/>
</dbReference>
<dbReference type="PANTHER" id="PTHR24413">
    <property type="entry name" value="SPECKLE-TYPE POZ PROTEIN"/>
    <property type="match status" value="1"/>
</dbReference>
<accession>A0A0N5BZM1</accession>
<dbReference type="SUPFAM" id="SSF54695">
    <property type="entry name" value="POZ domain"/>
    <property type="match status" value="1"/>
</dbReference>
<dbReference type="WBParaSite" id="SPAL_0001121200.1">
    <property type="protein sequence ID" value="SPAL_0001121200.1"/>
    <property type="gene ID" value="SPAL_0001121200"/>
</dbReference>
<evidence type="ECO:0000259" key="1">
    <source>
        <dbReference type="PROSITE" id="PS50097"/>
    </source>
</evidence>
<dbReference type="CDD" id="cd18186">
    <property type="entry name" value="BTB_POZ_ZBTB_KLHL-like"/>
    <property type="match status" value="1"/>
</dbReference>
<sequence>MDENRKILFDDLLINAMFDKLKNMWGIKTYISKNELLKECVKDIKNTENEHVFFIGCKVYYYYNEISDNKNNFLSNALCVLLNTEKFSDCILKCGEKEFKVHKCIISCRSNILNKLLTDMKDEGISRIEINSYSEDSIRNMLSFMYTNEVASVEKNPIELLKMSHEYEIKGLKEILE</sequence>
<feature type="domain" description="BTB" evidence="1">
    <location>
        <begin position="88"/>
        <end position="154"/>
    </location>
</feature>
<organism evidence="2 3">
    <name type="scientific">Strongyloides papillosus</name>
    <name type="common">Intestinal threadworm</name>
    <dbReference type="NCBI Taxonomy" id="174720"/>
    <lineage>
        <taxon>Eukaryota</taxon>
        <taxon>Metazoa</taxon>
        <taxon>Ecdysozoa</taxon>
        <taxon>Nematoda</taxon>
        <taxon>Chromadorea</taxon>
        <taxon>Rhabditida</taxon>
        <taxon>Tylenchina</taxon>
        <taxon>Panagrolaimomorpha</taxon>
        <taxon>Strongyloidoidea</taxon>
        <taxon>Strongyloididae</taxon>
        <taxon>Strongyloides</taxon>
    </lineage>
</organism>
<keyword evidence="2" id="KW-1185">Reference proteome</keyword>
<evidence type="ECO:0000313" key="2">
    <source>
        <dbReference type="Proteomes" id="UP000046392"/>
    </source>
</evidence>
<name>A0A0N5BZM1_STREA</name>
<dbReference type="PROSITE" id="PS50097">
    <property type="entry name" value="BTB"/>
    <property type="match status" value="1"/>
</dbReference>
<dbReference type="STRING" id="174720.A0A0N5BZM1"/>
<dbReference type="Proteomes" id="UP000046392">
    <property type="component" value="Unplaced"/>
</dbReference>
<dbReference type="InterPro" id="IPR011333">
    <property type="entry name" value="SKP1/BTB/POZ_sf"/>
</dbReference>
<dbReference type="AlphaFoldDB" id="A0A0N5BZM1"/>
<evidence type="ECO:0000313" key="3">
    <source>
        <dbReference type="WBParaSite" id="SPAL_0001121200.1"/>
    </source>
</evidence>
<dbReference type="Gene3D" id="3.30.710.10">
    <property type="entry name" value="Potassium Channel Kv1.1, Chain A"/>
    <property type="match status" value="1"/>
</dbReference>
<protein>
    <submittedName>
        <fullName evidence="3">BTB domain-containing protein</fullName>
    </submittedName>
</protein>
<dbReference type="SMART" id="SM00225">
    <property type="entry name" value="BTB"/>
    <property type="match status" value="1"/>
</dbReference>
<dbReference type="InterPro" id="IPR000210">
    <property type="entry name" value="BTB/POZ_dom"/>
</dbReference>
<proteinExistence type="predicted"/>